<accession>A0AAE0GK34</accession>
<dbReference type="Proteomes" id="UP001190700">
    <property type="component" value="Unassembled WGS sequence"/>
</dbReference>
<keyword evidence="2" id="KW-1185">Reference proteome</keyword>
<gene>
    <name evidence="1" type="ORF">CYMTET_12457</name>
</gene>
<name>A0AAE0GK34_9CHLO</name>
<reference evidence="1 2" key="1">
    <citation type="journal article" date="2015" name="Genome Biol. Evol.">
        <title>Comparative Genomics of a Bacterivorous Green Alga Reveals Evolutionary Causalities and Consequences of Phago-Mixotrophic Mode of Nutrition.</title>
        <authorList>
            <person name="Burns J.A."/>
            <person name="Paasch A."/>
            <person name="Narechania A."/>
            <person name="Kim E."/>
        </authorList>
    </citation>
    <scope>NUCLEOTIDE SEQUENCE [LARGE SCALE GENOMIC DNA]</scope>
    <source>
        <strain evidence="1 2">PLY_AMNH</strain>
    </source>
</reference>
<dbReference type="EMBL" id="LGRX02004733">
    <property type="protein sequence ID" value="KAK3279670.1"/>
    <property type="molecule type" value="Genomic_DNA"/>
</dbReference>
<comment type="caution">
    <text evidence="1">The sequence shown here is derived from an EMBL/GenBank/DDBJ whole genome shotgun (WGS) entry which is preliminary data.</text>
</comment>
<dbReference type="AlphaFoldDB" id="A0AAE0GK34"/>
<organism evidence="1 2">
    <name type="scientific">Cymbomonas tetramitiformis</name>
    <dbReference type="NCBI Taxonomy" id="36881"/>
    <lineage>
        <taxon>Eukaryota</taxon>
        <taxon>Viridiplantae</taxon>
        <taxon>Chlorophyta</taxon>
        <taxon>Pyramimonadophyceae</taxon>
        <taxon>Pyramimonadales</taxon>
        <taxon>Pyramimonadaceae</taxon>
        <taxon>Cymbomonas</taxon>
    </lineage>
</organism>
<evidence type="ECO:0000313" key="1">
    <source>
        <dbReference type="EMBL" id="KAK3279670.1"/>
    </source>
</evidence>
<protein>
    <submittedName>
        <fullName evidence="1">Uncharacterized protein</fullName>
    </submittedName>
</protein>
<evidence type="ECO:0000313" key="2">
    <source>
        <dbReference type="Proteomes" id="UP001190700"/>
    </source>
</evidence>
<sequence>MSIGIAAYRDDAIDASPAHPLFVSTLRDFELQLELPEAFRVAQPKWTCERAAETQAAVHTRYASCVV</sequence>
<proteinExistence type="predicted"/>